<accession>A0A0K2V7H9</accession>
<protein>
    <submittedName>
        <fullName evidence="1">Uncharacterized protein</fullName>
    </submittedName>
</protein>
<reference evidence="1" key="1">
    <citation type="submission" date="2014-05" db="EMBL/GenBank/DDBJ databases">
        <authorList>
            <person name="Chronopoulou M."/>
        </authorList>
    </citation>
    <scope>NUCLEOTIDE SEQUENCE</scope>
    <source>
        <tissue evidence="1">Whole organism</tissue>
    </source>
</reference>
<name>A0A0K2V7H9_LEPSM</name>
<organism evidence="1">
    <name type="scientific">Lepeophtheirus salmonis</name>
    <name type="common">Salmon louse</name>
    <name type="synonym">Caligus salmonis</name>
    <dbReference type="NCBI Taxonomy" id="72036"/>
    <lineage>
        <taxon>Eukaryota</taxon>
        <taxon>Metazoa</taxon>
        <taxon>Ecdysozoa</taxon>
        <taxon>Arthropoda</taxon>
        <taxon>Crustacea</taxon>
        <taxon>Multicrustacea</taxon>
        <taxon>Hexanauplia</taxon>
        <taxon>Copepoda</taxon>
        <taxon>Siphonostomatoida</taxon>
        <taxon>Caligidae</taxon>
        <taxon>Lepeophtheirus</taxon>
    </lineage>
</organism>
<dbReference type="EMBL" id="HACA01029063">
    <property type="protein sequence ID" value="CDW46424.1"/>
    <property type="molecule type" value="Transcribed_RNA"/>
</dbReference>
<evidence type="ECO:0000313" key="1">
    <source>
        <dbReference type="EMBL" id="CDW46424.1"/>
    </source>
</evidence>
<proteinExistence type="predicted"/>
<sequence>MQVFFHIPNT</sequence>